<evidence type="ECO:0000313" key="3">
    <source>
        <dbReference type="EMBL" id="MCP1101959.1"/>
    </source>
</evidence>
<name>A0ABT1E802_9FIRM</name>
<gene>
    <name evidence="3" type="ORF">NK125_05955</name>
</gene>
<protein>
    <submittedName>
        <fullName evidence="3">Helix-turn-helix domain-containing protein</fullName>
    </submittedName>
</protein>
<evidence type="ECO:0000313" key="4">
    <source>
        <dbReference type="Proteomes" id="UP001523566"/>
    </source>
</evidence>
<dbReference type="EMBL" id="JAMZFW010000006">
    <property type="protein sequence ID" value="MCP1101959.1"/>
    <property type="molecule type" value="Genomic_DNA"/>
</dbReference>
<keyword evidence="4" id="KW-1185">Reference proteome</keyword>
<evidence type="ECO:0000259" key="2">
    <source>
        <dbReference type="PROSITE" id="PS50943"/>
    </source>
</evidence>
<dbReference type="PROSITE" id="PS50943">
    <property type="entry name" value="HTH_CROC1"/>
    <property type="match status" value="1"/>
</dbReference>
<dbReference type="SMART" id="SM00530">
    <property type="entry name" value="HTH_XRE"/>
    <property type="match status" value="1"/>
</dbReference>
<dbReference type="Proteomes" id="UP001523566">
    <property type="component" value="Unassembled WGS sequence"/>
</dbReference>
<evidence type="ECO:0000256" key="1">
    <source>
        <dbReference type="ARBA" id="ARBA00023125"/>
    </source>
</evidence>
<dbReference type="PANTHER" id="PTHR46558">
    <property type="entry name" value="TRACRIPTIONAL REGULATORY PROTEIN-RELATED-RELATED"/>
    <property type="match status" value="1"/>
</dbReference>
<feature type="domain" description="HTH cro/C1-type" evidence="2">
    <location>
        <begin position="8"/>
        <end position="62"/>
    </location>
</feature>
<dbReference type="Pfam" id="PF01381">
    <property type="entry name" value="HTH_3"/>
    <property type="match status" value="1"/>
</dbReference>
<keyword evidence="1" id="KW-0238">DNA-binding</keyword>
<organism evidence="3 4">
    <name type="scientific">Aequitasia blattaphilus</name>
    <dbReference type="NCBI Taxonomy" id="2949332"/>
    <lineage>
        <taxon>Bacteria</taxon>
        <taxon>Bacillati</taxon>
        <taxon>Bacillota</taxon>
        <taxon>Clostridia</taxon>
        <taxon>Lachnospirales</taxon>
        <taxon>Lachnospiraceae</taxon>
        <taxon>Aequitasia</taxon>
    </lineage>
</organism>
<comment type="caution">
    <text evidence="3">The sequence shown here is derived from an EMBL/GenBank/DDBJ whole genome shotgun (WGS) entry which is preliminary data.</text>
</comment>
<proteinExistence type="predicted"/>
<dbReference type="InterPro" id="IPR010982">
    <property type="entry name" value="Lambda_DNA-bd_dom_sf"/>
</dbReference>
<dbReference type="InterPro" id="IPR001387">
    <property type="entry name" value="Cro/C1-type_HTH"/>
</dbReference>
<sequence>MSTMGSRIKELRLSKELTQEEFGHIFGVVKSTVSLYENNNSTPNDQIKKEICKYFNVTLDYLAGISDQRKEDTINFMQENTPLLNDEEKELLLYYSQLSKMDKQWIIGQMIDLIRKGENTTDTEYVGDKIS</sequence>
<dbReference type="CDD" id="cd00093">
    <property type="entry name" value="HTH_XRE"/>
    <property type="match status" value="1"/>
</dbReference>
<dbReference type="SUPFAM" id="SSF47413">
    <property type="entry name" value="lambda repressor-like DNA-binding domains"/>
    <property type="match status" value="1"/>
</dbReference>
<dbReference type="PANTHER" id="PTHR46558:SF11">
    <property type="entry name" value="HTH-TYPE TRANSCRIPTIONAL REGULATOR XRE"/>
    <property type="match status" value="1"/>
</dbReference>
<accession>A0ABT1E802</accession>
<reference evidence="3 4" key="1">
    <citation type="journal article" date="2022" name="Genome Biol. Evol.">
        <title>Host diet, physiology and behaviors set the stage for Lachnospiraceae cladogenesis.</title>
        <authorList>
            <person name="Vera-Ponce De Leon A."/>
            <person name="Schneider M."/>
            <person name="Jahnes B.C."/>
            <person name="Sadowski V."/>
            <person name="Camuy-Velez L.A."/>
            <person name="Duan J."/>
            <person name="Sabree Z.L."/>
        </authorList>
    </citation>
    <scope>NUCLEOTIDE SEQUENCE [LARGE SCALE GENOMIC DNA]</scope>
    <source>
        <strain evidence="3 4">PAL113</strain>
    </source>
</reference>
<dbReference type="RefSeq" id="WP_262065747.1">
    <property type="nucleotide sequence ID" value="NZ_JAMXOD010000006.1"/>
</dbReference>
<dbReference type="Gene3D" id="1.10.260.40">
    <property type="entry name" value="lambda repressor-like DNA-binding domains"/>
    <property type="match status" value="1"/>
</dbReference>